<dbReference type="GO" id="GO:0006508">
    <property type="term" value="P:proteolysis"/>
    <property type="evidence" value="ECO:0007669"/>
    <property type="project" value="UniProtKB-KW"/>
</dbReference>
<feature type="active site" description="Charge relay system" evidence="5">
    <location>
        <position position="194"/>
    </location>
</feature>
<comment type="caution">
    <text evidence="7">The sequence shown here is derived from an EMBL/GenBank/DDBJ whole genome shotgun (WGS) entry which is preliminary data.</text>
</comment>
<dbReference type="PROSITE" id="PS00138">
    <property type="entry name" value="SUBTILASE_SER"/>
    <property type="match status" value="1"/>
</dbReference>
<dbReference type="Gene3D" id="3.40.50.200">
    <property type="entry name" value="Peptidase S8/S53 domain"/>
    <property type="match status" value="1"/>
</dbReference>
<keyword evidence="4 5" id="KW-0720">Serine protease</keyword>
<dbReference type="InterPro" id="IPR050131">
    <property type="entry name" value="Peptidase_S8_subtilisin-like"/>
</dbReference>
<evidence type="ECO:0000256" key="3">
    <source>
        <dbReference type="ARBA" id="ARBA00022801"/>
    </source>
</evidence>
<evidence type="ECO:0000256" key="5">
    <source>
        <dbReference type="PROSITE-ProRule" id="PRU01240"/>
    </source>
</evidence>
<dbReference type="PANTHER" id="PTHR43806:SF67">
    <property type="entry name" value="EGF-LIKE DOMAIN-CONTAINING PROTEIN"/>
    <property type="match status" value="1"/>
</dbReference>
<proteinExistence type="inferred from homology"/>
<gene>
    <name evidence="7" type="ORF">EV653_2369</name>
</gene>
<dbReference type="SUPFAM" id="SSF52743">
    <property type="entry name" value="Subtilisin-like"/>
    <property type="match status" value="1"/>
</dbReference>
<evidence type="ECO:0000256" key="4">
    <source>
        <dbReference type="ARBA" id="ARBA00022825"/>
    </source>
</evidence>
<dbReference type="PANTHER" id="PTHR43806">
    <property type="entry name" value="PEPTIDASE S8"/>
    <property type="match status" value="1"/>
</dbReference>
<dbReference type="InterPro" id="IPR023828">
    <property type="entry name" value="Peptidase_S8_Ser-AS"/>
</dbReference>
<protein>
    <submittedName>
        <fullName evidence="7">Subtilisin family serine protease</fullName>
    </submittedName>
</protein>
<comment type="similarity">
    <text evidence="1 5">Belongs to the peptidase S8 family.</text>
</comment>
<dbReference type="PRINTS" id="PR00723">
    <property type="entry name" value="SUBTILISIN"/>
</dbReference>
<evidence type="ECO:0000313" key="7">
    <source>
        <dbReference type="EMBL" id="TDW77204.1"/>
    </source>
</evidence>
<keyword evidence="3 5" id="KW-0378">Hydrolase</keyword>
<dbReference type="AlphaFoldDB" id="A0A4R8CME0"/>
<keyword evidence="2 5" id="KW-0645">Protease</keyword>
<dbReference type="OrthoDB" id="614750at2"/>
<feature type="domain" description="Peptidase S8/S53" evidence="6">
    <location>
        <begin position="147"/>
        <end position="414"/>
    </location>
</feature>
<accession>A0A4R8CME0</accession>
<keyword evidence="8" id="KW-1185">Reference proteome</keyword>
<dbReference type="Proteomes" id="UP000295146">
    <property type="component" value="Unassembled WGS sequence"/>
</dbReference>
<dbReference type="EMBL" id="SODP01000001">
    <property type="protein sequence ID" value="TDW77204.1"/>
    <property type="molecule type" value="Genomic_DNA"/>
</dbReference>
<feature type="active site" description="Charge relay system" evidence="5">
    <location>
        <position position="156"/>
    </location>
</feature>
<dbReference type="InterPro" id="IPR036852">
    <property type="entry name" value="Peptidase_S8/S53_dom_sf"/>
</dbReference>
<feature type="active site" description="Charge relay system" evidence="5">
    <location>
        <position position="366"/>
    </location>
</feature>
<sequence length="724" mass="72667">MRSLVAAVAASIGLSGTTLTTPAPDPFVDVIVVMKSQATPTINAPDRRERLRQLEKALRDHADVTQRGARALLATRKATSVVPLWIVNAIGAHVRASVAAELARRPDVREVRPSTTIQAPAAEVAGGIEPNVAQVNAPALWDLGYRGQGMVVASMDTGVDISHPELAARWRGGTNSWYDPNGQHRSTPVDLAGHGTQTMGVMVGGDAGGTSIGVAPDARWIAVKIFNDRGQASSTAIHLGYQWLLDPDGNPATADAPNVVNNSWTMSAGSCSLEFQPDLRTLRAAGILPVFAAGNYGPTTGTSASPANNPEALAVGSVDDNSLIDPYSSRGPSGCTQGIYPQLVAPGTDIRTTDLYGGYLDVSGTSLAAPHVAGALALLLQASPGLTPDRQRDALQAGAVDLGTPGPDNDYGSGRLDVLASYNWLRSTPDFGITVTPAAASVLPGGTASYTATVSGSGGFTGDVALSVSGLAGSFNPSVVSGGSGTSVLTVTGPTTPGTTALSITGSSAGLSHSVAASLTVVPPPDYGLAASPGSRVVSAGGSTAFALTVSPTNGFAGDVSLAVSGLPAAVGSATVSPAVVHGGGSAQLSITTSASAPAGTYALTVTSTSGSLSHQVSVSLVVNRPDFAVAISPASSTVTRGQTATYTANITPTGGFTGAVTLSTSGLPSNVTTSWTGNPVTTSGAATVKIRTTSTTTRGTFTIKLTATTGSLTHQTTAALVIR</sequence>
<dbReference type="PROSITE" id="PS51892">
    <property type="entry name" value="SUBTILASE"/>
    <property type="match status" value="1"/>
</dbReference>
<dbReference type="InterPro" id="IPR015500">
    <property type="entry name" value="Peptidase_S8_subtilisin-rel"/>
</dbReference>
<organism evidence="7 8">
    <name type="scientific">Kribbella pratensis</name>
    <dbReference type="NCBI Taxonomy" id="2512112"/>
    <lineage>
        <taxon>Bacteria</taxon>
        <taxon>Bacillati</taxon>
        <taxon>Actinomycetota</taxon>
        <taxon>Actinomycetes</taxon>
        <taxon>Propionibacteriales</taxon>
        <taxon>Kribbellaceae</taxon>
        <taxon>Kribbella</taxon>
    </lineage>
</organism>
<evidence type="ECO:0000256" key="1">
    <source>
        <dbReference type="ARBA" id="ARBA00011073"/>
    </source>
</evidence>
<evidence type="ECO:0000256" key="2">
    <source>
        <dbReference type="ARBA" id="ARBA00022670"/>
    </source>
</evidence>
<evidence type="ECO:0000313" key="8">
    <source>
        <dbReference type="Proteomes" id="UP000295146"/>
    </source>
</evidence>
<reference evidence="7 8" key="1">
    <citation type="submission" date="2019-03" db="EMBL/GenBank/DDBJ databases">
        <title>Genomic Encyclopedia of Type Strains, Phase III (KMG-III): the genomes of soil and plant-associated and newly described type strains.</title>
        <authorList>
            <person name="Whitman W."/>
        </authorList>
    </citation>
    <scope>NUCLEOTIDE SEQUENCE [LARGE SCALE GENOMIC DNA]</scope>
    <source>
        <strain evidence="7 8">VKM Ac-2573</strain>
    </source>
</reference>
<dbReference type="InterPro" id="IPR000209">
    <property type="entry name" value="Peptidase_S8/S53_dom"/>
</dbReference>
<name>A0A4R8CME0_9ACTN</name>
<dbReference type="Pfam" id="PF00082">
    <property type="entry name" value="Peptidase_S8"/>
    <property type="match status" value="1"/>
</dbReference>
<dbReference type="RefSeq" id="WP_134101432.1">
    <property type="nucleotide sequence ID" value="NZ_SODP01000001.1"/>
</dbReference>
<evidence type="ECO:0000259" key="6">
    <source>
        <dbReference type="Pfam" id="PF00082"/>
    </source>
</evidence>
<dbReference type="GO" id="GO:0004252">
    <property type="term" value="F:serine-type endopeptidase activity"/>
    <property type="evidence" value="ECO:0007669"/>
    <property type="project" value="UniProtKB-UniRule"/>
</dbReference>